<dbReference type="SUPFAM" id="SSF57889">
    <property type="entry name" value="Cysteine-rich domain"/>
    <property type="match status" value="1"/>
</dbReference>
<proteinExistence type="predicted"/>
<accession>A0A9W6GMU4</accession>
<evidence type="ECO:0000313" key="1">
    <source>
        <dbReference type="EMBL" id="GLI57010.1"/>
    </source>
</evidence>
<sequence>MNNAKCPHCGNIVTTGDANYYACEKCSSMFHTVENNGKIEAEFE</sequence>
<name>A0A9W6GMU4_9FUSO</name>
<comment type="caution">
    <text evidence="1">The sequence shown here is derived from an EMBL/GenBank/DDBJ whole genome shotgun (WGS) entry which is preliminary data.</text>
</comment>
<evidence type="ECO:0000313" key="2">
    <source>
        <dbReference type="Proteomes" id="UP001144471"/>
    </source>
</evidence>
<keyword evidence="2" id="KW-1185">Reference proteome</keyword>
<dbReference type="RefSeq" id="WP_281836442.1">
    <property type="nucleotide sequence ID" value="NZ_BSDY01000012.1"/>
</dbReference>
<reference evidence="1" key="1">
    <citation type="submission" date="2022-12" db="EMBL/GenBank/DDBJ databases">
        <title>Reference genome sequencing for broad-spectrum identification of bacterial and archaeal isolates by mass spectrometry.</title>
        <authorList>
            <person name="Sekiguchi Y."/>
            <person name="Tourlousse D.M."/>
        </authorList>
    </citation>
    <scope>NUCLEOTIDE SEQUENCE</scope>
    <source>
        <strain evidence="1">10succ1</strain>
    </source>
</reference>
<organism evidence="1 2">
    <name type="scientific">Propionigenium maris DSM 9537</name>
    <dbReference type="NCBI Taxonomy" id="1123000"/>
    <lineage>
        <taxon>Bacteria</taxon>
        <taxon>Fusobacteriati</taxon>
        <taxon>Fusobacteriota</taxon>
        <taxon>Fusobacteriia</taxon>
        <taxon>Fusobacteriales</taxon>
        <taxon>Fusobacteriaceae</taxon>
        <taxon>Propionigenium</taxon>
    </lineage>
</organism>
<dbReference type="AlphaFoldDB" id="A0A9W6GMU4"/>
<dbReference type="EMBL" id="BSDY01000012">
    <property type="protein sequence ID" value="GLI57010.1"/>
    <property type="molecule type" value="Genomic_DNA"/>
</dbReference>
<protein>
    <submittedName>
        <fullName evidence="1">Uncharacterized protein</fullName>
    </submittedName>
</protein>
<gene>
    <name evidence="1" type="ORF">PM10SUCC1_25240</name>
</gene>
<dbReference type="InterPro" id="IPR046349">
    <property type="entry name" value="C1-like_sf"/>
</dbReference>
<dbReference type="Proteomes" id="UP001144471">
    <property type="component" value="Unassembled WGS sequence"/>
</dbReference>